<evidence type="ECO:0000256" key="7">
    <source>
        <dbReference type="ARBA" id="ARBA00022692"/>
    </source>
</evidence>
<sequence length="392" mass="43263">MKSIKTKLIVYFCILILVGSIGLGFMSITTASNAVTEEAEKALVMLAQEGAKLTESRIETPMTALEMLAGRQDIESMDFEEQQPVLQRQLERTGFLALGVVYPNGTTYYNDGTTAELGDREYVKRAFNGESNVSDIIISRVTNSAVLMYAVPIENNGRVVGVLIGRRDGSFLSDLTDDMGFGELGYAYMINTDGNVIAYPDRDRVMDQWNPIEESQQDETLKSMASFFQTMIGEKEGIGNYHFQGNSLYAGYAPIEGTNWIIGITANEEEVLAAVPRLQRNIAIISLIILIISVMSCLFIGNSITKPIISSIAYSKKIANLDMTEDMPEIFLKRKDEIGSLAMAFQTITDNLREFIKQISDTSQQVASSSEELTATSQQSSMAAEEVARTIE</sequence>
<evidence type="ECO:0000256" key="12">
    <source>
        <dbReference type="SAM" id="Phobius"/>
    </source>
</evidence>
<evidence type="ECO:0000256" key="3">
    <source>
        <dbReference type="ARBA" id="ARBA00012438"/>
    </source>
</evidence>
<dbReference type="STRING" id="426128.SAMN05660297_03653"/>
<keyword evidence="9 12" id="KW-1133">Transmembrane helix</keyword>
<proteinExistence type="predicted"/>
<keyword evidence="5" id="KW-0597">Phosphoprotein</keyword>
<protein>
    <recommendedName>
        <fullName evidence="3">histidine kinase</fullName>
        <ecNumber evidence="3">2.7.13.3</ecNumber>
    </recommendedName>
</protein>
<dbReference type="Gene3D" id="1.10.287.950">
    <property type="entry name" value="Methyl-accepting chemotaxis protein"/>
    <property type="match status" value="1"/>
</dbReference>
<dbReference type="CDD" id="cd12914">
    <property type="entry name" value="PDC1_DGC_like"/>
    <property type="match status" value="1"/>
</dbReference>
<dbReference type="EMBL" id="FOHU01000052">
    <property type="protein sequence ID" value="SET83719.1"/>
    <property type="molecule type" value="Genomic_DNA"/>
</dbReference>
<dbReference type="SMART" id="SM00304">
    <property type="entry name" value="HAMP"/>
    <property type="match status" value="1"/>
</dbReference>
<feature type="domain" description="HAMP" evidence="13">
    <location>
        <begin position="302"/>
        <end position="357"/>
    </location>
</feature>
<dbReference type="RefSeq" id="WP_139176508.1">
    <property type="nucleotide sequence ID" value="NZ_FOHU01000052.1"/>
</dbReference>
<dbReference type="CDD" id="cd06225">
    <property type="entry name" value="HAMP"/>
    <property type="match status" value="1"/>
</dbReference>
<feature type="transmembrane region" description="Helical" evidence="12">
    <location>
        <begin position="9"/>
        <end position="28"/>
    </location>
</feature>
<dbReference type="InterPro" id="IPR050398">
    <property type="entry name" value="HssS/ArlS-like"/>
</dbReference>
<dbReference type="InterPro" id="IPR029151">
    <property type="entry name" value="Sensor-like_sf"/>
</dbReference>
<feature type="region of interest" description="Disordered" evidence="11">
    <location>
        <begin position="371"/>
        <end position="392"/>
    </location>
</feature>
<evidence type="ECO:0000256" key="8">
    <source>
        <dbReference type="ARBA" id="ARBA00022777"/>
    </source>
</evidence>
<dbReference type="GO" id="GO:0000155">
    <property type="term" value="F:phosphorelay sensor kinase activity"/>
    <property type="evidence" value="ECO:0007669"/>
    <property type="project" value="TreeGrafter"/>
</dbReference>
<dbReference type="SUPFAM" id="SSF103190">
    <property type="entry name" value="Sensory domain-like"/>
    <property type="match status" value="1"/>
</dbReference>
<keyword evidence="7 12" id="KW-0812">Transmembrane</keyword>
<dbReference type="Proteomes" id="UP000199568">
    <property type="component" value="Unassembled WGS sequence"/>
</dbReference>
<evidence type="ECO:0000256" key="9">
    <source>
        <dbReference type="ARBA" id="ARBA00022989"/>
    </source>
</evidence>
<dbReference type="PROSITE" id="PS50885">
    <property type="entry name" value="HAMP"/>
    <property type="match status" value="1"/>
</dbReference>
<feature type="non-terminal residue" evidence="14">
    <location>
        <position position="392"/>
    </location>
</feature>
<dbReference type="EC" id="2.7.13.3" evidence="3"/>
<dbReference type="GO" id="GO:0005886">
    <property type="term" value="C:plasma membrane"/>
    <property type="evidence" value="ECO:0007669"/>
    <property type="project" value="UniProtKB-SubCell"/>
</dbReference>
<dbReference type="Gene3D" id="3.30.450.20">
    <property type="entry name" value="PAS domain"/>
    <property type="match status" value="1"/>
</dbReference>
<keyword evidence="10 12" id="KW-0472">Membrane</keyword>
<dbReference type="InterPro" id="IPR003660">
    <property type="entry name" value="HAMP_dom"/>
</dbReference>
<evidence type="ECO:0000256" key="6">
    <source>
        <dbReference type="ARBA" id="ARBA00022679"/>
    </source>
</evidence>
<organism evidence="14 15">
    <name type="scientific">Natronincola peptidivorans</name>
    <dbReference type="NCBI Taxonomy" id="426128"/>
    <lineage>
        <taxon>Bacteria</taxon>
        <taxon>Bacillati</taxon>
        <taxon>Bacillota</taxon>
        <taxon>Clostridia</taxon>
        <taxon>Peptostreptococcales</taxon>
        <taxon>Natronincolaceae</taxon>
        <taxon>Natronincola</taxon>
    </lineage>
</organism>
<keyword evidence="15" id="KW-1185">Reference proteome</keyword>
<dbReference type="OrthoDB" id="597657at2"/>
<evidence type="ECO:0000313" key="14">
    <source>
        <dbReference type="EMBL" id="SET83719.1"/>
    </source>
</evidence>
<feature type="compositionally biased region" description="Polar residues" evidence="11">
    <location>
        <begin position="371"/>
        <end position="382"/>
    </location>
</feature>
<dbReference type="AlphaFoldDB" id="A0A1I0HKV7"/>
<dbReference type="Pfam" id="PF02743">
    <property type="entry name" value="dCache_1"/>
    <property type="match status" value="1"/>
</dbReference>
<evidence type="ECO:0000313" key="15">
    <source>
        <dbReference type="Proteomes" id="UP000199568"/>
    </source>
</evidence>
<evidence type="ECO:0000256" key="1">
    <source>
        <dbReference type="ARBA" id="ARBA00000085"/>
    </source>
</evidence>
<gene>
    <name evidence="14" type="ORF">SAMN05660297_03653</name>
</gene>
<dbReference type="SUPFAM" id="SSF158472">
    <property type="entry name" value="HAMP domain-like"/>
    <property type="match status" value="1"/>
</dbReference>
<evidence type="ECO:0000256" key="11">
    <source>
        <dbReference type="SAM" id="MobiDB-lite"/>
    </source>
</evidence>
<accession>A0A1I0HKV7</accession>
<comment type="catalytic activity">
    <reaction evidence="1">
        <text>ATP + protein L-histidine = ADP + protein N-phospho-L-histidine.</text>
        <dbReference type="EC" id="2.7.13.3"/>
    </reaction>
</comment>
<evidence type="ECO:0000256" key="2">
    <source>
        <dbReference type="ARBA" id="ARBA00004651"/>
    </source>
</evidence>
<evidence type="ECO:0000256" key="10">
    <source>
        <dbReference type="ARBA" id="ARBA00023136"/>
    </source>
</evidence>
<evidence type="ECO:0000259" key="13">
    <source>
        <dbReference type="PROSITE" id="PS50885"/>
    </source>
</evidence>
<dbReference type="PANTHER" id="PTHR45528:SF10">
    <property type="entry name" value="METHYL-ACCEPTING CHEMOTAXIS PROTEIN"/>
    <property type="match status" value="1"/>
</dbReference>
<dbReference type="InterPro" id="IPR033479">
    <property type="entry name" value="dCache_1"/>
</dbReference>
<keyword evidence="6" id="KW-0808">Transferase</keyword>
<reference evidence="14 15" key="1">
    <citation type="submission" date="2016-10" db="EMBL/GenBank/DDBJ databases">
        <authorList>
            <person name="de Groot N.N."/>
        </authorList>
    </citation>
    <scope>NUCLEOTIDE SEQUENCE [LARGE SCALE GENOMIC DNA]</scope>
    <source>
        <strain evidence="14 15">DSM 18979</strain>
    </source>
</reference>
<keyword evidence="8" id="KW-0418">Kinase</keyword>
<name>A0A1I0HKV7_9FIRM</name>
<dbReference type="PANTHER" id="PTHR45528">
    <property type="entry name" value="SENSOR HISTIDINE KINASE CPXA"/>
    <property type="match status" value="1"/>
</dbReference>
<keyword evidence="4" id="KW-1003">Cell membrane</keyword>
<comment type="subcellular location">
    <subcellularLocation>
        <location evidence="2">Cell membrane</location>
        <topology evidence="2">Multi-pass membrane protein</topology>
    </subcellularLocation>
</comment>
<evidence type="ECO:0000256" key="4">
    <source>
        <dbReference type="ARBA" id="ARBA00022475"/>
    </source>
</evidence>
<dbReference type="CDD" id="cd12912">
    <property type="entry name" value="PDC2_MCP_like"/>
    <property type="match status" value="1"/>
</dbReference>
<evidence type="ECO:0000256" key="5">
    <source>
        <dbReference type="ARBA" id="ARBA00022553"/>
    </source>
</evidence>
<feature type="transmembrane region" description="Helical" evidence="12">
    <location>
        <begin position="282"/>
        <end position="301"/>
    </location>
</feature>